<dbReference type="OrthoDB" id="10056750at2759"/>
<dbReference type="Pfam" id="PF26215">
    <property type="entry name" value="HTH_animal"/>
    <property type="match status" value="1"/>
</dbReference>
<reference evidence="3" key="1">
    <citation type="submission" date="2025-08" db="UniProtKB">
        <authorList>
            <consortium name="RefSeq"/>
        </authorList>
    </citation>
    <scope>IDENTIFICATION</scope>
</reference>
<evidence type="ECO:0000259" key="1">
    <source>
        <dbReference type="Pfam" id="PF26215"/>
    </source>
</evidence>
<dbReference type="KEGG" id="aplc:110987368"/>
<dbReference type="RefSeq" id="XP_022105752.1">
    <property type="nucleotide sequence ID" value="XM_022250060.1"/>
</dbReference>
<accession>A0A8B7ZL27</accession>
<name>A0A8B7ZL27_ACAPL</name>
<organism evidence="2 3">
    <name type="scientific">Acanthaster planci</name>
    <name type="common">Crown-of-thorns starfish</name>
    <dbReference type="NCBI Taxonomy" id="133434"/>
    <lineage>
        <taxon>Eukaryota</taxon>
        <taxon>Metazoa</taxon>
        <taxon>Echinodermata</taxon>
        <taxon>Eleutherozoa</taxon>
        <taxon>Asterozoa</taxon>
        <taxon>Asteroidea</taxon>
        <taxon>Valvatacea</taxon>
        <taxon>Valvatida</taxon>
        <taxon>Acanthasteridae</taxon>
        <taxon>Acanthaster</taxon>
    </lineage>
</organism>
<proteinExistence type="predicted"/>
<dbReference type="Proteomes" id="UP000694845">
    <property type="component" value="Unplaced"/>
</dbReference>
<evidence type="ECO:0000313" key="2">
    <source>
        <dbReference type="Proteomes" id="UP000694845"/>
    </source>
</evidence>
<sequence>MACESETDRTDLTPSQLHDLLTTCVNSTNFRERDKFFEQYLNSCSFHHPKIKSSVNRAHVRRVYNICDKEHLAKELHHISTAFQRNGYKPQQIKTQRILSKYDIKVFHTAPLKIRGMLTSHKDLQDPHHRPGVYKIPCQCCKEYIGETGRDLPTRLKEHQAHCRKGEYEKSGTVEHSHSEDHRINWDQANLITSIQHWYPKRIREALEILKHDIVPQDIGISISDIWQPLLTS</sequence>
<dbReference type="GeneID" id="110987368"/>
<dbReference type="PANTHER" id="PTHR21301:SF11">
    <property type="entry name" value="GIY-YIG DOMAIN-CONTAINING PROTEIN"/>
    <property type="match status" value="1"/>
</dbReference>
<gene>
    <name evidence="3" type="primary">LOC110987368</name>
</gene>
<dbReference type="PANTHER" id="PTHR21301">
    <property type="entry name" value="REVERSE TRANSCRIPTASE"/>
    <property type="match status" value="1"/>
</dbReference>
<protein>
    <submittedName>
        <fullName evidence="3">Uncharacterized protein LOC110987368</fullName>
    </submittedName>
</protein>
<dbReference type="OMA" id="EDHRINW"/>
<dbReference type="AlphaFoldDB" id="A0A8B7ZL27"/>
<keyword evidence="2" id="KW-1185">Reference proteome</keyword>
<dbReference type="CDD" id="cd10442">
    <property type="entry name" value="GIY-YIG_PLEs"/>
    <property type="match status" value="1"/>
</dbReference>
<evidence type="ECO:0000313" key="3">
    <source>
        <dbReference type="RefSeq" id="XP_022105752.1"/>
    </source>
</evidence>
<dbReference type="InterPro" id="IPR058912">
    <property type="entry name" value="HTH_animal"/>
</dbReference>
<feature type="domain" description="Helix-turn-helix" evidence="1">
    <location>
        <begin position="39"/>
        <end position="96"/>
    </location>
</feature>